<keyword evidence="7" id="KW-1185">Reference proteome</keyword>
<dbReference type="Gene3D" id="3.40.720.10">
    <property type="entry name" value="Alkaline Phosphatase, subunit A"/>
    <property type="match status" value="1"/>
</dbReference>
<dbReference type="GO" id="GO:0046872">
    <property type="term" value="F:metal ion binding"/>
    <property type="evidence" value="ECO:0007669"/>
    <property type="project" value="UniProtKB-KW"/>
</dbReference>
<evidence type="ECO:0000313" key="7">
    <source>
        <dbReference type="Proteomes" id="UP000621560"/>
    </source>
</evidence>
<dbReference type="AlphaFoldDB" id="A0A927BSQ0"/>
<sequence>MEEAVLVGRKKCKKPNVVFIMADDLGEWAMGCSGNQEIHTPNLDRIAAEGMRFTHFFCASPVCSPARASLLTGRIPSQHGIHDWLRDGNAPGAAAIEYLQGQKGYTEVLAADGYRCGLAGKWHLGHSARPQQGHRDWYVHQEGGGPYYRAPMLRDGRPYTEPRYVTDAITEQALQFLDDYCARDAPFYLGIHYTAPHSPWDRDQHPESVWSRYEACPFDSVPEQPLHPWQIDSAPHGEGEVRRALLSGYYTAVTAMDIGIGKVLDQLERSDLRDDTLLIFTSDNGMNMGHHGIWGKGNGTFPQNMFDTSVKVPFLVRHPGIVPEGTVCDALVSGYDFMPTLLDYLGVNHQADDSLPGVSFAPLLAGRPADPDSCVVVHDEYGPVRMIRTRAWKYVHRYPYGPHELYDLAADPGERTNRIDDPQLEGVRASLTAQLEQWFVRHADPSLDGVRMPVTGKGQLTRAGTAGNGAKAFADLN</sequence>
<dbReference type="CDD" id="cd16149">
    <property type="entry name" value="sulfatase_like"/>
    <property type="match status" value="1"/>
</dbReference>
<evidence type="ECO:0000256" key="3">
    <source>
        <dbReference type="ARBA" id="ARBA00022801"/>
    </source>
</evidence>
<dbReference type="GO" id="GO:0004065">
    <property type="term" value="F:arylsulfatase activity"/>
    <property type="evidence" value="ECO:0007669"/>
    <property type="project" value="TreeGrafter"/>
</dbReference>
<dbReference type="PANTHER" id="PTHR42693:SF53">
    <property type="entry name" value="ENDO-4-O-SULFATASE"/>
    <property type="match status" value="1"/>
</dbReference>
<dbReference type="Proteomes" id="UP000621560">
    <property type="component" value="Unassembled WGS sequence"/>
</dbReference>
<comment type="caution">
    <text evidence="6">The sequence shown here is derived from an EMBL/GenBank/DDBJ whole genome shotgun (WGS) entry which is preliminary data.</text>
</comment>
<evidence type="ECO:0000259" key="5">
    <source>
        <dbReference type="Pfam" id="PF00884"/>
    </source>
</evidence>
<organism evidence="6 7">
    <name type="scientific">Paenibacillus sabuli</name>
    <dbReference type="NCBI Taxonomy" id="2772509"/>
    <lineage>
        <taxon>Bacteria</taxon>
        <taxon>Bacillati</taxon>
        <taxon>Bacillota</taxon>
        <taxon>Bacilli</taxon>
        <taxon>Bacillales</taxon>
        <taxon>Paenibacillaceae</taxon>
        <taxon>Paenibacillus</taxon>
    </lineage>
</organism>
<dbReference type="PROSITE" id="PS00523">
    <property type="entry name" value="SULFATASE_1"/>
    <property type="match status" value="1"/>
</dbReference>
<dbReference type="SUPFAM" id="SSF53649">
    <property type="entry name" value="Alkaline phosphatase-like"/>
    <property type="match status" value="1"/>
</dbReference>
<protein>
    <submittedName>
        <fullName evidence="6">Sulfatase-like hydrolase/transferase</fullName>
    </submittedName>
</protein>
<gene>
    <name evidence="6" type="ORF">IDH44_06365</name>
</gene>
<dbReference type="InterPro" id="IPR050738">
    <property type="entry name" value="Sulfatase"/>
</dbReference>
<comment type="similarity">
    <text evidence="1">Belongs to the sulfatase family.</text>
</comment>
<dbReference type="InterPro" id="IPR024607">
    <property type="entry name" value="Sulfatase_CS"/>
</dbReference>
<feature type="domain" description="Sulfatase N-terminal" evidence="5">
    <location>
        <begin position="15"/>
        <end position="347"/>
    </location>
</feature>
<dbReference type="PANTHER" id="PTHR42693">
    <property type="entry name" value="ARYLSULFATASE FAMILY MEMBER"/>
    <property type="match status" value="1"/>
</dbReference>
<dbReference type="InterPro" id="IPR017850">
    <property type="entry name" value="Alkaline_phosphatase_core_sf"/>
</dbReference>
<keyword evidence="3 6" id="KW-0378">Hydrolase</keyword>
<evidence type="ECO:0000313" key="6">
    <source>
        <dbReference type="EMBL" id="MBD2844809.1"/>
    </source>
</evidence>
<dbReference type="EMBL" id="JACXIZ010000012">
    <property type="protein sequence ID" value="MBD2844809.1"/>
    <property type="molecule type" value="Genomic_DNA"/>
</dbReference>
<keyword evidence="2" id="KW-0479">Metal-binding</keyword>
<reference evidence="6" key="1">
    <citation type="submission" date="2020-09" db="EMBL/GenBank/DDBJ databases">
        <title>A novel bacterium of genus Paenibacillus, isolated from South China Sea.</title>
        <authorList>
            <person name="Huang H."/>
            <person name="Mo K."/>
            <person name="Hu Y."/>
        </authorList>
    </citation>
    <scope>NUCLEOTIDE SEQUENCE</scope>
    <source>
        <strain evidence="6">IB182496</strain>
    </source>
</reference>
<evidence type="ECO:0000256" key="2">
    <source>
        <dbReference type="ARBA" id="ARBA00022723"/>
    </source>
</evidence>
<name>A0A927BSQ0_9BACL</name>
<dbReference type="InterPro" id="IPR000917">
    <property type="entry name" value="Sulfatase_N"/>
</dbReference>
<accession>A0A927BSQ0</accession>
<evidence type="ECO:0000256" key="1">
    <source>
        <dbReference type="ARBA" id="ARBA00008779"/>
    </source>
</evidence>
<keyword evidence="4" id="KW-0106">Calcium</keyword>
<evidence type="ECO:0000256" key="4">
    <source>
        <dbReference type="ARBA" id="ARBA00022837"/>
    </source>
</evidence>
<dbReference type="Pfam" id="PF00884">
    <property type="entry name" value="Sulfatase"/>
    <property type="match status" value="1"/>
</dbReference>
<proteinExistence type="inferred from homology"/>